<evidence type="ECO:0000313" key="3">
    <source>
        <dbReference type="EMBL" id="KAE8422717.1"/>
    </source>
</evidence>
<evidence type="ECO:0000256" key="1">
    <source>
        <dbReference type="ARBA" id="ARBA00022723"/>
    </source>
</evidence>
<reference evidence="3 4" key="1">
    <citation type="submission" date="2019-04" db="EMBL/GenBank/DDBJ databases">
        <authorList>
            <consortium name="DOE Joint Genome Institute"/>
            <person name="Mondo S."/>
            <person name="Kjaerbolling I."/>
            <person name="Vesth T."/>
            <person name="Frisvad J.C."/>
            <person name="Nybo J.L."/>
            <person name="Theobald S."/>
            <person name="Kildgaard S."/>
            <person name="Isbrandt T."/>
            <person name="Kuo A."/>
            <person name="Sato A."/>
            <person name="Lyhne E.K."/>
            <person name="Kogle M.E."/>
            <person name="Wiebenga A."/>
            <person name="Kun R.S."/>
            <person name="Lubbers R.J."/>
            <person name="Makela M.R."/>
            <person name="Barry K."/>
            <person name="Chovatia M."/>
            <person name="Clum A."/>
            <person name="Daum C."/>
            <person name="Haridas S."/>
            <person name="He G."/>
            <person name="LaButti K."/>
            <person name="Lipzen A."/>
            <person name="Riley R."/>
            <person name="Salamov A."/>
            <person name="Simmons B.A."/>
            <person name="Magnuson J.K."/>
            <person name="Henrissat B."/>
            <person name="Mortensen U.H."/>
            <person name="Larsen T.O."/>
            <person name="Devries R.P."/>
            <person name="Grigoriev I.V."/>
            <person name="Machida M."/>
            <person name="Baker S.E."/>
            <person name="Andersen M.R."/>
            <person name="Cantor M.N."/>
            <person name="Hua S.X."/>
        </authorList>
    </citation>
    <scope>NUCLEOTIDE SEQUENCE [LARGE SCALE GENOMIC DNA]</scope>
    <source>
        <strain evidence="3 4">CBS 117616</strain>
    </source>
</reference>
<keyword evidence="4" id="KW-1185">Reference proteome</keyword>
<dbReference type="InterPro" id="IPR029068">
    <property type="entry name" value="Glyas_Bleomycin-R_OHBP_Dase"/>
</dbReference>
<gene>
    <name evidence="3" type="ORF">BDV36DRAFT_245057</name>
</gene>
<dbReference type="EMBL" id="ML735693">
    <property type="protein sequence ID" value="KAE8422717.1"/>
    <property type="molecule type" value="Genomic_DNA"/>
</dbReference>
<proteinExistence type="predicted"/>
<keyword evidence="3" id="KW-0560">Oxidoreductase</keyword>
<dbReference type="PROSITE" id="PS51819">
    <property type="entry name" value="VOC"/>
    <property type="match status" value="1"/>
</dbReference>
<dbReference type="InterPro" id="IPR004360">
    <property type="entry name" value="Glyas_Fos-R_dOase_dom"/>
</dbReference>
<dbReference type="InterPro" id="IPR051785">
    <property type="entry name" value="MMCE/EMCE_epimerase"/>
</dbReference>
<dbReference type="PANTHER" id="PTHR43048">
    <property type="entry name" value="METHYLMALONYL-COA EPIMERASE"/>
    <property type="match status" value="1"/>
</dbReference>
<organism evidence="3 4">
    <name type="scientific">Aspergillus pseudocaelatus</name>
    <dbReference type="NCBI Taxonomy" id="1825620"/>
    <lineage>
        <taxon>Eukaryota</taxon>
        <taxon>Fungi</taxon>
        <taxon>Dikarya</taxon>
        <taxon>Ascomycota</taxon>
        <taxon>Pezizomycotina</taxon>
        <taxon>Eurotiomycetes</taxon>
        <taxon>Eurotiomycetidae</taxon>
        <taxon>Eurotiales</taxon>
        <taxon>Aspergillaceae</taxon>
        <taxon>Aspergillus</taxon>
        <taxon>Aspergillus subgen. Circumdati</taxon>
    </lineage>
</organism>
<accession>A0ABQ6X080</accession>
<evidence type="ECO:0000259" key="2">
    <source>
        <dbReference type="PROSITE" id="PS51819"/>
    </source>
</evidence>
<dbReference type="SUPFAM" id="SSF54593">
    <property type="entry name" value="Glyoxalase/Bleomycin resistance protein/Dihydroxybiphenyl dioxygenase"/>
    <property type="match status" value="1"/>
</dbReference>
<dbReference type="InterPro" id="IPR037523">
    <property type="entry name" value="VOC_core"/>
</dbReference>
<feature type="domain" description="VOC" evidence="2">
    <location>
        <begin position="162"/>
        <end position="285"/>
    </location>
</feature>
<sequence>MTNSQSKKISLVRPAFVNYTHRNFDQATGFLEDFGLVPCHESEDKIYYRGYGTDPFVYCAQKGDRDEFGGAGFVVESEADLEYASESLPNATAVYHLDAPGAGKGVTFRDPIDGFAFHLVWDQSPNKAQGPQLPQLNYNLPTEKHRIKETKRFGKGPAPVHKLGHFGLCVTDFEAFYEFFTAHFNFHPSDFIYDESGRNITVFCRLDRGSTPVDHHCFFFFEGPKAHVHHASFETHDFDIQTIGHDWLREKGYTNCWGVGRHVLGSQIFDYWFDPSGFIVEHYVDGDLFDNTIPTNRTLAGPDNLHIWGKSDLRDSFKGRFQATVGHLLTRL</sequence>
<keyword evidence="1" id="KW-0479">Metal-binding</keyword>
<dbReference type="Gene3D" id="3.10.180.10">
    <property type="entry name" value="2,3-Dihydroxybiphenyl 1,2-Dioxygenase, domain 1"/>
    <property type="match status" value="2"/>
</dbReference>
<dbReference type="GO" id="GO:0051213">
    <property type="term" value="F:dioxygenase activity"/>
    <property type="evidence" value="ECO:0007669"/>
    <property type="project" value="UniProtKB-KW"/>
</dbReference>
<evidence type="ECO:0000313" key="4">
    <source>
        <dbReference type="Proteomes" id="UP000325395"/>
    </source>
</evidence>
<protein>
    <submittedName>
        <fullName evidence="3">Glyoxalase/Bleomycin resistance protein/Dihydroxybiphenyl dioxygenase</fullName>
    </submittedName>
</protein>
<name>A0ABQ6X080_9EURO</name>
<dbReference type="Pfam" id="PF00903">
    <property type="entry name" value="Glyoxalase"/>
    <property type="match status" value="1"/>
</dbReference>
<keyword evidence="3" id="KW-0223">Dioxygenase</keyword>
<dbReference type="PANTHER" id="PTHR43048:SF3">
    <property type="entry name" value="METHYLMALONYL-COA EPIMERASE, MITOCHONDRIAL"/>
    <property type="match status" value="1"/>
</dbReference>
<dbReference type="Proteomes" id="UP000325395">
    <property type="component" value="Unassembled WGS sequence"/>
</dbReference>